<reference evidence="3 4" key="1">
    <citation type="submission" date="2020-07" db="EMBL/GenBank/DDBJ databases">
        <title>Above-ground endophytic microbial communities from plants in different locations in the United States.</title>
        <authorList>
            <person name="Frank C."/>
        </authorList>
    </citation>
    <scope>NUCLEOTIDE SEQUENCE [LARGE SCALE GENOMIC DNA]</scope>
    <source>
        <strain evidence="3 4">WPL5_2</strain>
    </source>
</reference>
<accession>A0AAW3T821</accession>
<keyword evidence="2" id="KW-1133">Transmembrane helix</keyword>
<dbReference type="Proteomes" id="UP000590225">
    <property type="component" value="Unassembled WGS sequence"/>
</dbReference>
<evidence type="ECO:0000256" key="2">
    <source>
        <dbReference type="SAM" id="Phobius"/>
    </source>
</evidence>
<feature type="region of interest" description="Disordered" evidence="1">
    <location>
        <begin position="124"/>
        <end position="173"/>
    </location>
</feature>
<feature type="compositionally biased region" description="Low complexity" evidence="1">
    <location>
        <begin position="139"/>
        <end position="149"/>
    </location>
</feature>
<gene>
    <name evidence="3" type="ORF">FHW23_001953</name>
</gene>
<keyword evidence="2" id="KW-0472">Membrane</keyword>
<feature type="transmembrane region" description="Helical" evidence="2">
    <location>
        <begin position="40"/>
        <end position="58"/>
    </location>
</feature>
<proteinExistence type="predicted"/>
<evidence type="ECO:0000256" key="1">
    <source>
        <dbReference type="SAM" id="MobiDB-lite"/>
    </source>
</evidence>
<dbReference type="AlphaFoldDB" id="A0AAW3T821"/>
<protein>
    <submittedName>
        <fullName evidence="3">Uncharacterized protein</fullName>
    </submittedName>
</protein>
<sequence>MAQRSPARPTARIEEAIGFVGMFGTLFLGVTVFCEVTRRPALGWALVLLVCVLGVVVLDRWRVSVLRRTDSADGIGGQPAGRSVPVPRADHGRSASASAARVGRGTTVASADARVHRHVGWDELAPAGRQQVRQRRRAAAAASPAFAGATDARSVADPAPAGHVTDVTRPSDG</sequence>
<keyword evidence="2" id="KW-0812">Transmembrane</keyword>
<evidence type="ECO:0000313" key="4">
    <source>
        <dbReference type="Proteomes" id="UP000590225"/>
    </source>
</evidence>
<name>A0AAW3T821_9MICO</name>
<feature type="transmembrane region" description="Helical" evidence="2">
    <location>
        <begin position="16"/>
        <end position="34"/>
    </location>
</feature>
<comment type="caution">
    <text evidence="3">The sequence shown here is derived from an EMBL/GenBank/DDBJ whole genome shotgun (WGS) entry which is preliminary data.</text>
</comment>
<dbReference type="EMBL" id="JACGXP010000002">
    <property type="protein sequence ID" value="MBA8990707.1"/>
    <property type="molecule type" value="Genomic_DNA"/>
</dbReference>
<evidence type="ECO:0000313" key="3">
    <source>
        <dbReference type="EMBL" id="MBA8990707.1"/>
    </source>
</evidence>
<feature type="region of interest" description="Disordered" evidence="1">
    <location>
        <begin position="72"/>
        <end position="108"/>
    </location>
</feature>
<feature type="compositionally biased region" description="Low complexity" evidence="1">
    <location>
        <begin position="94"/>
        <end position="105"/>
    </location>
</feature>
<dbReference type="RefSeq" id="WP_182515978.1">
    <property type="nucleotide sequence ID" value="NZ_JACGXP010000002.1"/>
</dbReference>
<organism evidence="3 4">
    <name type="scientific">Curtobacterium pusillum</name>
    <dbReference type="NCBI Taxonomy" id="69373"/>
    <lineage>
        <taxon>Bacteria</taxon>
        <taxon>Bacillati</taxon>
        <taxon>Actinomycetota</taxon>
        <taxon>Actinomycetes</taxon>
        <taxon>Micrococcales</taxon>
        <taxon>Microbacteriaceae</taxon>
        <taxon>Curtobacterium</taxon>
    </lineage>
</organism>